<gene>
    <name evidence="15" type="primary">Contig2005.g2164</name>
    <name evidence="15" type="ORF">STYLEM_7302</name>
</gene>
<feature type="domain" description="RING-type" evidence="14">
    <location>
        <begin position="315"/>
        <end position="368"/>
    </location>
</feature>
<protein>
    <submittedName>
        <fullName evidence="15">Phosphatidylinositol 4-kinase</fullName>
    </submittedName>
</protein>
<evidence type="ECO:0000256" key="12">
    <source>
        <dbReference type="SAM" id="MobiDB-lite"/>
    </source>
</evidence>
<evidence type="ECO:0000259" key="14">
    <source>
        <dbReference type="PROSITE" id="PS50089"/>
    </source>
</evidence>
<keyword evidence="4 13" id="KW-0812">Transmembrane</keyword>
<dbReference type="SUPFAM" id="SSF57850">
    <property type="entry name" value="RING/U-box"/>
    <property type="match status" value="1"/>
</dbReference>
<evidence type="ECO:0000313" key="15">
    <source>
        <dbReference type="EMBL" id="CDW78326.1"/>
    </source>
</evidence>
<dbReference type="PANTHER" id="PTHR45768">
    <property type="entry name" value="E3 UBIQUITIN-PROTEIN LIGASE RNF13-LIKE"/>
    <property type="match status" value="1"/>
</dbReference>
<evidence type="ECO:0000256" key="1">
    <source>
        <dbReference type="ARBA" id="ARBA00004167"/>
    </source>
</evidence>
<dbReference type="Pfam" id="PF13639">
    <property type="entry name" value="zf-RING_2"/>
    <property type="match status" value="1"/>
</dbReference>
<comment type="pathway">
    <text evidence="2">Protein modification; protein ubiquitination.</text>
</comment>
<evidence type="ECO:0000256" key="6">
    <source>
        <dbReference type="ARBA" id="ARBA00022771"/>
    </source>
</evidence>
<evidence type="ECO:0000256" key="10">
    <source>
        <dbReference type="ARBA" id="ARBA00023136"/>
    </source>
</evidence>
<sequence length="468" mass="54570">MKNFQNKDSDSQYLKISYIIELLDQFQINYDKDSVFKVRAEVTEHLMTQSQEIHNSTKDYQDLDVATKIQSILPDFEQKETYQLTEMIKGENTDQQDQQLIHNNLNIFNGKIDNNQEYIKFSQDLNAMSTQLLELTQSILNEKIQENKIKQLKDPIDQIRKLLKQLKGIISTHSLRVLDESDTNNNQTKGSQIQSNSNSSDSKQNKDQSSGDEQVGEFGGIANKILPAYVGVIVGIVLLILSFYLLRRVISRYRSQRLEEQLNLQRVDQLTSDLQRIRPINLDTQRLNSLQKVTELAPQKCFKDLNENQYNMAQCPICLENFKQEDKIRITQCHHVMHSCCLIEWAGKQLELTARQLSFSHPFCPNCKFDLTTDKQIKYQNYQEFRLQINNFEGLHNQNTFNTDVINQLSLRVGDENSAQNLADENSTRRNHEQFIDQYLLEEHEENIQQEQDINNGLPDQVYRLAVI</sequence>
<evidence type="ECO:0000256" key="9">
    <source>
        <dbReference type="ARBA" id="ARBA00022989"/>
    </source>
</evidence>
<feature type="compositionally biased region" description="Low complexity" evidence="12">
    <location>
        <begin position="189"/>
        <end position="212"/>
    </location>
</feature>
<dbReference type="Gene3D" id="3.30.40.10">
    <property type="entry name" value="Zinc/RING finger domain, C3HC4 (zinc finger)"/>
    <property type="match status" value="1"/>
</dbReference>
<dbReference type="PANTHER" id="PTHR45768:SF18">
    <property type="entry name" value="RING-H2 FINGER PROTEIN ATL47-RELATED"/>
    <property type="match status" value="1"/>
</dbReference>
<evidence type="ECO:0000256" key="4">
    <source>
        <dbReference type="ARBA" id="ARBA00022692"/>
    </source>
</evidence>
<keyword evidence="9 13" id="KW-1133">Transmembrane helix</keyword>
<dbReference type="InParanoid" id="A0A078A8X2"/>
<evidence type="ECO:0000256" key="7">
    <source>
        <dbReference type="ARBA" id="ARBA00022786"/>
    </source>
</evidence>
<reference evidence="15 16" key="1">
    <citation type="submission" date="2014-06" db="EMBL/GenBank/DDBJ databases">
        <authorList>
            <person name="Swart Estienne"/>
        </authorList>
    </citation>
    <scope>NUCLEOTIDE SEQUENCE [LARGE SCALE GENOMIC DNA]</scope>
    <source>
        <strain evidence="15 16">130c</strain>
    </source>
</reference>
<evidence type="ECO:0000313" key="16">
    <source>
        <dbReference type="Proteomes" id="UP000039865"/>
    </source>
</evidence>
<feature type="region of interest" description="Disordered" evidence="12">
    <location>
        <begin position="180"/>
        <end position="214"/>
    </location>
</feature>
<organism evidence="15 16">
    <name type="scientific">Stylonychia lemnae</name>
    <name type="common">Ciliate</name>
    <dbReference type="NCBI Taxonomy" id="5949"/>
    <lineage>
        <taxon>Eukaryota</taxon>
        <taxon>Sar</taxon>
        <taxon>Alveolata</taxon>
        <taxon>Ciliophora</taxon>
        <taxon>Intramacronucleata</taxon>
        <taxon>Spirotrichea</taxon>
        <taxon>Stichotrichia</taxon>
        <taxon>Sporadotrichida</taxon>
        <taxon>Oxytrichidae</taxon>
        <taxon>Stylonychinae</taxon>
        <taxon>Stylonychia</taxon>
    </lineage>
</organism>
<dbReference type="PROSITE" id="PS50089">
    <property type="entry name" value="ZF_RING_2"/>
    <property type="match status" value="1"/>
</dbReference>
<dbReference type="SMART" id="SM00184">
    <property type="entry name" value="RING"/>
    <property type="match status" value="1"/>
</dbReference>
<keyword evidence="5" id="KW-0479">Metal-binding</keyword>
<evidence type="ECO:0000256" key="2">
    <source>
        <dbReference type="ARBA" id="ARBA00004906"/>
    </source>
</evidence>
<dbReference type="AlphaFoldDB" id="A0A078A8X2"/>
<proteinExistence type="predicted"/>
<dbReference type="GO" id="GO:0008270">
    <property type="term" value="F:zinc ion binding"/>
    <property type="evidence" value="ECO:0007669"/>
    <property type="project" value="UniProtKB-KW"/>
</dbReference>
<evidence type="ECO:0000256" key="8">
    <source>
        <dbReference type="ARBA" id="ARBA00022833"/>
    </source>
</evidence>
<dbReference type="InterPro" id="IPR013083">
    <property type="entry name" value="Znf_RING/FYVE/PHD"/>
</dbReference>
<keyword evidence="10 13" id="KW-0472">Membrane</keyword>
<dbReference type="OrthoDB" id="8062037at2759"/>
<feature type="transmembrane region" description="Helical" evidence="13">
    <location>
        <begin position="226"/>
        <end position="246"/>
    </location>
</feature>
<evidence type="ECO:0000256" key="13">
    <source>
        <dbReference type="SAM" id="Phobius"/>
    </source>
</evidence>
<dbReference type="GO" id="GO:0016301">
    <property type="term" value="F:kinase activity"/>
    <property type="evidence" value="ECO:0007669"/>
    <property type="project" value="UniProtKB-KW"/>
</dbReference>
<keyword evidence="7" id="KW-0833">Ubl conjugation pathway</keyword>
<evidence type="ECO:0000256" key="3">
    <source>
        <dbReference type="ARBA" id="ARBA00022679"/>
    </source>
</evidence>
<name>A0A078A8X2_STYLE</name>
<keyword evidence="16" id="KW-1185">Reference proteome</keyword>
<dbReference type="CDD" id="cd16448">
    <property type="entry name" value="RING-H2"/>
    <property type="match status" value="1"/>
</dbReference>
<keyword evidence="6 11" id="KW-0863">Zinc-finger</keyword>
<keyword evidence="3" id="KW-0808">Transferase</keyword>
<dbReference type="Proteomes" id="UP000039865">
    <property type="component" value="Unassembled WGS sequence"/>
</dbReference>
<keyword evidence="15" id="KW-0418">Kinase</keyword>
<dbReference type="GO" id="GO:0016020">
    <property type="term" value="C:membrane"/>
    <property type="evidence" value="ECO:0007669"/>
    <property type="project" value="UniProtKB-SubCell"/>
</dbReference>
<dbReference type="EMBL" id="CCKQ01006998">
    <property type="protein sequence ID" value="CDW78326.1"/>
    <property type="molecule type" value="Genomic_DNA"/>
</dbReference>
<accession>A0A078A8X2</accession>
<keyword evidence="8" id="KW-0862">Zinc</keyword>
<dbReference type="InterPro" id="IPR001841">
    <property type="entry name" value="Znf_RING"/>
</dbReference>
<evidence type="ECO:0000256" key="5">
    <source>
        <dbReference type="ARBA" id="ARBA00022723"/>
    </source>
</evidence>
<evidence type="ECO:0000256" key="11">
    <source>
        <dbReference type="PROSITE-ProRule" id="PRU00175"/>
    </source>
</evidence>
<comment type="subcellular location">
    <subcellularLocation>
        <location evidence="1">Membrane</location>
        <topology evidence="1">Single-pass membrane protein</topology>
    </subcellularLocation>
</comment>